<accession>A0A3D9S395</accession>
<dbReference type="Proteomes" id="UP000256429">
    <property type="component" value="Unassembled WGS sequence"/>
</dbReference>
<keyword evidence="2" id="KW-0808">Transferase</keyword>
<comment type="caution">
    <text evidence="2">The sequence shown here is derived from an EMBL/GenBank/DDBJ whole genome shotgun (WGS) entry which is preliminary data.</text>
</comment>
<evidence type="ECO:0000313" key="3">
    <source>
        <dbReference type="Proteomes" id="UP000256429"/>
    </source>
</evidence>
<dbReference type="SUPFAM" id="SSF69572">
    <property type="entry name" value="Activating enzymes of the ubiquitin-like proteins"/>
    <property type="match status" value="1"/>
</dbReference>
<dbReference type="InterPro" id="IPR035985">
    <property type="entry name" value="Ubiquitin-activating_enz"/>
</dbReference>
<dbReference type="GO" id="GO:0008641">
    <property type="term" value="F:ubiquitin-like modifier activating enzyme activity"/>
    <property type="evidence" value="ECO:0007669"/>
    <property type="project" value="InterPro"/>
</dbReference>
<dbReference type="InterPro" id="IPR045886">
    <property type="entry name" value="ThiF/MoeB/HesA"/>
</dbReference>
<keyword evidence="3" id="KW-1185">Reference proteome</keyword>
<feature type="domain" description="THIF-type NAD/FAD binding fold" evidence="1">
    <location>
        <begin position="10"/>
        <end position="241"/>
    </location>
</feature>
<dbReference type="InterPro" id="IPR000594">
    <property type="entry name" value="ThiF_NAD_FAD-bd"/>
</dbReference>
<protein>
    <submittedName>
        <fullName evidence="2">Adenylyltransferase/sulfurtransferase</fullName>
    </submittedName>
</protein>
<proteinExistence type="predicted"/>
<dbReference type="CDD" id="cd00757">
    <property type="entry name" value="ThiF_MoeB_HesA_family"/>
    <property type="match status" value="1"/>
</dbReference>
<organism evidence="2 3">
    <name type="scientific">Lutibacter oceani</name>
    <dbReference type="NCBI Taxonomy" id="1853311"/>
    <lineage>
        <taxon>Bacteria</taxon>
        <taxon>Pseudomonadati</taxon>
        <taxon>Bacteroidota</taxon>
        <taxon>Flavobacteriia</taxon>
        <taxon>Flavobacteriales</taxon>
        <taxon>Flavobacteriaceae</taxon>
        <taxon>Lutibacter</taxon>
    </lineage>
</organism>
<dbReference type="GO" id="GO:0016779">
    <property type="term" value="F:nucleotidyltransferase activity"/>
    <property type="evidence" value="ECO:0007669"/>
    <property type="project" value="UniProtKB-KW"/>
</dbReference>
<sequence>MDISSQEYFKRQTTLSEIGKEGQELLQKAKVLVIGCGGLGSPVAIYLATSGIGVLHLVDFDTVSVSNLHRQVFYKVEDLNKPKAEMLAKAVKERAPFTKVSYSNKAVNKNSILELISSFDVIVDGTDSLPIKYLINDACVISKKPLVYGSLYKFDGYVATFNILNGEGDYSCNLRDAFPKIATNIPNCEEAGTLNPIVGIIALLQVNEVIKLITKKGKPLINQLLIYNVLDNSQLKIKLKRNKSLIFKDIFKKINYLSEQCETQDSSLLISCDELKSRLNDENIKIVSVVNDINAKLPFEVDQKIPYKTFNVEDFIPDFKKYYVIVCKKGITSYDVTLKLKEKYPLISVFSLFEGIDKYVQ</sequence>
<dbReference type="PANTHER" id="PTHR10953:SF102">
    <property type="entry name" value="ADENYLYLTRANSFERASE AND SULFURTRANSFERASE MOCS3"/>
    <property type="match status" value="1"/>
</dbReference>
<evidence type="ECO:0000259" key="1">
    <source>
        <dbReference type="Pfam" id="PF00899"/>
    </source>
</evidence>
<dbReference type="Pfam" id="PF00899">
    <property type="entry name" value="ThiF"/>
    <property type="match status" value="1"/>
</dbReference>
<dbReference type="OrthoDB" id="9804286at2"/>
<dbReference type="RefSeq" id="WP_115878004.1">
    <property type="nucleotide sequence ID" value="NZ_QTTQ01000009.1"/>
</dbReference>
<dbReference type="PANTHER" id="PTHR10953">
    <property type="entry name" value="UBIQUITIN-ACTIVATING ENZYME E1"/>
    <property type="match status" value="1"/>
</dbReference>
<name>A0A3D9S395_9FLAO</name>
<evidence type="ECO:0000313" key="2">
    <source>
        <dbReference type="EMBL" id="REE83335.1"/>
    </source>
</evidence>
<dbReference type="AlphaFoldDB" id="A0A3D9S395"/>
<dbReference type="GO" id="GO:0004792">
    <property type="term" value="F:thiosulfate-cyanide sulfurtransferase activity"/>
    <property type="evidence" value="ECO:0007669"/>
    <property type="project" value="TreeGrafter"/>
</dbReference>
<dbReference type="GO" id="GO:0005737">
    <property type="term" value="C:cytoplasm"/>
    <property type="evidence" value="ECO:0007669"/>
    <property type="project" value="TreeGrafter"/>
</dbReference>
<keyword evidence="2" id="KW-0548">Nucleotidyltransferase</keyword>
<reference evidence="2 3" key="1">
    <citation type="submission" date="2018-08" db="EMBL/GenBank/DDBJ databases">
        <title>Genomic Encyclopedia of Type Strains, Phase III (KMG-III): the genomes of soil and plant-associated and newly described type strains.</title>
        <authorList>
            <person name="Whitman W."/>
        </authorList>
    </citation>
    <scope>NUCLEOTIDE SEQUENCE [LARGE SCALE GENOMIC DNA]</scope>
    <source>
        <strain evidence="2 3">325-5</strain>
    </source>
</reference>
<gene>
    <name evidence="2" type="ORF">BX611_0624</name>
</gene>
<dbReference type="EMBL" id="QTTQ01000009">
    <property type="protein sequence ID" value="REE83335.1"/>
    <property type="molecule type" value="Genomic_DNA"/>
</dbReference>
<dbReference type="Gene3D" id="3.40.50.720">
    <property type="entry name" value="NAD(P)-binding Rossmann-like Domain"/>
    <property type="match status" value="1"/>
</dbReference>